<feature type="domain" description="DNA replication/recombination mediator RecO N-terminal" evidence="4">
    <location>
        <begin position="4"/>
        <end position="63"/>
    </location>
</feature>
<proteinExistence type="predicted"/>
<comment type="caution">
    <text evidence="5">The sequence shown here is derived from an EMBL/GenBank/DDBJ whole genome shotgun (WGS) entry which is preliminary data.</text>
</comment>
<dbReference type="PANTHER" id="PTHR33991:SF1">
    <property type="entry name" value="DNA REPAIR PROTEIN RECO"/>
    <property type="match status" value="1"/>
</dbReference>
<dbReference type="GO" id="GO:0043590">
    <property type="term" value="C:bacterial nucleoid"/>
    <property type="evidence" value="ECO:0007669"/>
    <property type="project" value="TreeGrafter"/>
</dbReference>
<evidence type="ECO:0000256" key="3">
    <source>
        <dbReference type="ARBA" id="ARBA00023204"/>
    </source>
</evidence>
<keyword evidence="1" id="KW-0227">DNA damage</keyword>
<evidence type="ECO:0000313" key="6">
    <source>
        <dbReference type="Proteomes" id="UP000177697"/>
    </source>
</evidence>
<dbReference type="Pfam" id="PF11967">
    <property type="entry name" value="RecO_N"/>
    <property type="match status" value="1"/>
</dbReference>
<evidence type="ECO:0000259" key="4">
    <source>
        <dbReference type="Pfam" id="PF11967"/>
    </source>
</evidence>
<dbReference type="SUPFAM" id="SSF50249">
    <property type="entry name" value="Nucleic acid-binding proteins"/>
    <property type="match status" value="1"/>
</dbReference>
<dbReference type="InterPro" id="IPR012340">
    <property type="entry name" value="NA-bd_OB-fold"/>
</dbReference>
<evidence type="ECO:0000256" key="1">
    <source>
        <dbReference type="ARBA" id="ARBA00022763"/>
    </source>
</evidence>
<reference evidence="5 6" key="1">
    <citation type="journal article" date="2016" name="Nat. Commun.">
        <title>Thousands of microbial genomes shed light on interconnected biogeochemical processes in an aquifer system.</title>
        <authorList>
            <person name="Anantharaman K."/>
            <person name="Brown C.T."/>
            <person name="Hug L.A."/>
            <person name="Sharon I."/>
            <person name="Castelle C.J."/>
            <person name="Probst A.J."/>
            <person name="Thomas B.C."/>
            <person name="Singh A."/>
            <person name="Wilkins M.J."/>
            <person name="Karaoz U."/>
            <person name="Brodie E.L."/>
            <person name="Williams K.H."/>
            <person name="Hubbard S.S."/>
            <person name="Banfield J.F."/>
        </authorList>
    </citation>
    <scope>NUCLEOTIDE SEQUENCE [LARGE SCALE GENOMIC DNA]</scope>
</reference>
<dbReference type="Proteomes" id="UP000177697">
    <property type="component" value="Unassembled WGS sequence"/>
</dbReference>
<sequence>MYHKHHTKGVVVSSKVEGDSNRRVNIFTENFGLINAKVQGARNIQSKLRGGTQDLSLAEFSLIHGKTGWKVVSARADINLFEEFRNYQTKLKIVNNILYLINKLVSEEEAHSSVFSIISNFFNFLKNAEDKDIASAECLTLLRILHSLGFMRHDPEFMIPMSSTEIGVEDLEKIAPRRSKIIELINESLKAA</sequence>
<dbReference type="Gene3D" id="2.40.50.140">
    <property type="entry name" value="Nucleic acid-binding proteins"/>
    <property type="match status" value="1"/>
</dbReference>
<dbReference type="GO" id="GO:0006302">
    <property type="term" value="P:double-strand break repair"/>
    <property type="evidence" value="ECO:0007669"/>
    <property type="project" value="TreeGrafter"/>
</dbReference>
<dbReference type="NCBIfam" id="TIGR00613">
    <property type="entry name" value="reco"/>
    <property type="match status" value="1"/>
</dbReference>
<keyword evidence="3" id="KW-0234">DNA repair</keyword>
<evidence type="ECO:0000313" key="5">
    <source>
        <dbReference type="EMBL" id="OHB15019.1"/>
    </source>
</evidence>
<evidence type="ECO:0000256" key="2">
    <source>
        <dbReference type="ARBA" id="ARBA00023172"/>
    </source>
</evidence>
<dbReference type="GO" id="GO:0006310">
    <property type="term" value="P:DNA recombination"/>
    <property type="evidence" value="ECO:0007669"/>
    <property type="project" value="UniProtKB-KW"/>
</dbReference>
<dbReference type="InterPro" id="IPR022572">
    <property type="entry name" value="DNA_rep/recomb_RecO_N"/>
</dbReference>
<dbReference type="EMBL" id="MHWW01000011">
    <property type="protein sequence ID" value="OHB15019.1"/>
    <property type="molecule type" value="Genomic_DNA"/>
</dbReference>
<protein>
    <submittedName>
        <fullName evidence="5">DNA repair protein RecO</fullName>
    </submittedName>
</protein>
<dbReference type="InterPro" id="IPR003717">
    <property type="entry name" value="RecO"/>
</dbReference>
<organism evidence="5 6">
    <name type="scientific">Candidatus Zambryskibacteria bacterium RIFOXYC1_FULL_39_10</name>
    <dbReference type="NCBI Taxonomy" id="1802779"/>
    <lineage>
        <taxon>Bacteria</taxon>
        <taxon>Candidatus Zambryskiibacteriota</taxon>
    </lineage>
</organism>
<dbReference type="AlphaFoldDB" id="A0A1G2V058"/>
<accession>A0A1G2V058</accession>
<name>A0A1G2V058_9BACT</name>
<keyword evidence="2" id="KW-0233">DNA recombination</keyword>
<dbReference type="PANTHER" id="PTHR33991">
    <property type="entry name" value="DNA REPAIR PROTEIN RECO"/>
    <property type="match status" value="1"/>
</dbReference>
<gene>
    <name evidence="5" type="ORF">A2431_03170</name>
</gene>